<comment type="caution">
    <text evidence="2">The sequence shown here is derived from an EMBL/GenBank/DDBJ whole genome shotgun (WGS) entry which is preliminary data.</text>
</comment>
<evidence type="ECO:0000256" key="1">
    <source>
        <dbReference type="SAM" id="MobiDB-lite"/>
    </source>
</evidence>
<feature type="region of interest" description="Disordered" evidence="1">
    <location>
        <begin position="47"/>
        <end position="79"/>
    </location>
</feature>
<dbReference type="EMBL" id="BSEV01000001">
    <property type="protein sequence ID" value="GLK06752.1"/>
    <property type="molecule type" value="Genomic_DNA"/>
</dbReference>
<organism evidence="2 3">
    <name type="scientific">Streptosporangium carneum</name>
    <dbReference type="NCBI Taxonomy" id="47481"/>
    <lineage>
        <taxon>Bacteria</taxon>
        <taxon>Bacillati</taxon>
        <taxon>Actinomycetota</taxon>
        <taxon>Actinomycetes</taxon>
        <taxon>Streptosporangiales</taxon>
        <taxon>Streptosporangiaceae</taxon>
        <taxon>Streptosporangium</taxon>
    </lineage>
</organism>
<reference evidence="2" key="1">
    <citation type="journal article" date="2014" name="Int. J. Syst. Evol. Microbiol.">
        <title>Complete genome sequence of Corynebacterium casei LMG S-19264T (=DSM 44701T), isolated from a smear-ripened cheese.</title>
        <authorList>
            <consortium name="US DOE Joint Genome Institute (JGI-PGF)"/>
            <person name="Walter F."/>
            <person name="Albersmeier A."/>
            <person name="Kalinowski J."/>
            <person name="Ruckert C."/>
        </authorList>
    </citation>
    <scope>NUCLEOTIDE SEQUENCE</scope>
    <source>
        <strain evidence="2">VKM Ac-2007</strain>
    </source>
</reference>
<dbReference type="RefSeq" id="WP_271216363.1">
    <property type="nucleotide sequence ID" value="NZ_BAAAVD010000021.1"/>
</dbReference>
<name>A0A9W6HUV0_9ACTN</name>
<proteinExistence type="predicted"/>
<dbReference type="AlphaFoldDB" id="A0A9W6HUV0"/>
<gene>
    <name evidence="2" type="ORF">GCM10017600_01570</name>
</gene>
<dbReference type="Proteomes" id="UP001143474">
    <property type="component" value="Unassembled WGS sequence"/>
</dbReference>
<evidence type="ECO:0000313" key="2">
    <source>
        <dbReference type="EMBL" id="GLK06752.1"/>
    </source>
</evidence>
<evidence type="ECO:0000313" key="3">
    <source>
        <dbReference type="Proteomes" id="UP001143474"/>
    </source>
</evidence>
<reference evidence="2" key="2">
    <citation type="submission" date="2023-01" db="EMBL/GenBank/DDBJ databases">
        <authorList>
            <person name="Sun Q."/>
            <person name="Evtushenko L."/>
        </authorList>
    </citation>
    <scope>NUCLEOTIDE SEQUENCE</scope>
    <source>
        <strain evidence="2">VKM Ac-2007</strain>
    </source>
</reference>
<keyword evidence="3" id="KW-1185">Reference proteome</keyword>
<sequence>MLCLENVHSVPTQGWLTCSDVEGGTKRGEVGGSGVISVHAANRYHHAPTKRIDESSVRKSSVASATAEADLLAGDRPAI</sequence>
<protein>
    <submittedName>
        <fullName evidence="2">Uncharacterized protein</fullName>
    </submittedName>
</protein>
<accession>A0A9W6HUV0</accession>